<evidence type="ECO:0000259" key="5">
    <source>
        <dbReference type="PROSITE" id="PS50212"/>
    </source>
</evidence>
<feature type="region of interest" description="Disordered" evidence="3">
    <location>
        <begin position="800"/>
        <end position="842"/>
    </location>
</feature>
<feature type="compositionally biased region" description="Basic and acidic residues" evidence="3">
    <location>
        <begin position="591"/>
        <end position="610"/>
    </location>
</feature>
<feature type="compositionally biased region" description="Polar residues" evidence="3">
    <location>
        <begin position="820"/>
        <end position="836"/>
    </location>
</feature>
<dbReference type="Gene3D" id="1.10.840.10">
    <property type="entry name" value="Ras guanine-nucleotide exchange factors catalytic domain"/>
    <property type="match status" value="1"/>
</dbReference>
<dbReference type="SUPFAM" id="SSF48366">
    <property type="entry name" value="Ras GEF"/>
    <property type="match status" value="1"/>
</dbReference>
<evidence type="ECO:0000313" key="7">
    <source>
        <dbReference type="Proteomes" id="UP000027265"/>
    </source>
</evidence>
<dbReference type="HOGENOM" id="CLU_005431_0_0_1"/>
<dbReference type="GO" id="GO:0003924">
    <property type="term" value="F:GTPase activity"/>
    <property type="evidence" value="ECO:0007669"/>
    <property type="project" value="InterPro"/>
</dbReference>
<feature type="compositionally biased region" description="Low complexity" evidence="3">
    <location>
        <begin position="571"/>
        <end position="588"/>
    </location>
</feature>
<dbReference type="Gene3D" id="1.20.870.10">
    <property type="entry name" value="Son of sevenless (SoS) protein Chain: S domain 1"/>
    <property type="match status" value="1"/>
</dbReference>
<evidence type="ECO:0008006" key="8">
    <source>
        <dbReference type="Google" id="ProtNLM"/>
    </source>
</evidence>
<evidence type="ECO:0000259" key="4">
    <source>
        <dbReference type="PROSITE" id="PS50009"/>
    </source>
</evidence>
<dbReference type="AlphaFoldDB" id="A0A067QJN2"/>
<feature type="region of interest" description="Disordered" evidence="3">
    <location>
        <begin position="494"/>
        <end position="514"/>
    </location>
</feature>
<dbReference type="Gene3D" id="3.40.50.300">
    <property type="entry name" value="P-loop containing nucleotide triphosphate hydrolases"/>
    <property type="match status" value="1"/>
</dbReference>
<dbReference type="InterPro" id="IPR001895">
    <property type="entry name" value="RASGEF_cat_dom"/>
</dbReference>
<dbReference type="GO" id="GO:0005886">
    <property type="term" value="C:plasma membrane"/>
    <property type="evidence" value="ECO:0007669"/>
    <property type="project" value="TreeGrafter"/>
</dbReference>
<feature type="compositionally biased region" description="Low complexity" evidence="3">
    <location>
        <begin position="534"/>
        <end position="548"/>
    </location>
</feature>
<feature type="region of interest" description="Disordered" evidence="3">
    <location>
        <begin position="1123"/>
        <end position="1143"/>
    </location>
</feature>
<dbReference type="GO" id="GO:0007265">
    <property type="term" value="P:Ras protein signal transduction"/>
    <property type="evidence" value="ECO:0007669"/>
    <property type="project" value="TreeGrafter"/>
</dbReference>
<dbReference type="EMBL" id="KL197710">
    <property type="protein sequence ID" value="KDQ63732.1"/>
    <property type="molecule type" value="Genomic_DNA"/>
</dbReference>
<feature type="region of interest" description="Disordered" evidence="3">
    <location>
        <begin position="526"/>
        <end position="658"/>
    </location>
</feature>
<dbReference type="CDD" id="cd06224">
    <property type="entry name" value="REM"/>
    <property type="match status" value="1"/>
</dbReference>
<dbReference type="InterPro" id="IPR023578">
    <property type="entry name" value="Ras_GEF_dom_sf"/>
</dbReference>
<reference evidence="7" key="1">
    <citation type="journal article" date="2014" name="Proc. Natl. Acad. Sci. U.S.A.">
        <title>Extensive sampling of basidiomycete genomes demonstrates inadequacy of the white-rot/brown-rot paradigm for wood decay fungi.</title>
        <authorList>
            <person name="Riley R."/>
            <person name="Salamov A.A."/>
            <person name="Brown D.W."/>
            <person name="Nagy L.G."/>
            <person name="Floudas D."/>
            <person name="Held B.W."/>
            <person name="Levasseur A."/>
            <person name="Lombard V."/>
            <person name="Morin E."/>
            <person name="Otillar R."/>
            <person name="Lindquist E.A."/>
            <person name="Sun H."/>
            <person name="LaButti K.M."/>
            <person name="Schmutz J."/>
            <person name="Jabbour D."/>
            <person name="Luo H."/>
            <person name="Baker S.E."/>
            <person name="Pisabarro A.G."/>
            <person name="Walton J.D."/>
            <person name="Blanchette R.A."/>
            <person name="Henrissat B."/>
            <person name="Martin F."/>
            <person name="Cullen D."/>
            <person name="Hibbett D.S."/>
            <person name="Grigoriev I.V."/>
        </authorList>
    </citation>
    <scope>NUCLEOTIDE SEQUENCE [LARGE SCALE GENOMIC DNA]</scope>
    <source>
        <strain evidence="7">MUCL 33604</strain>
    </source>
</reference>
<keyword evidence="1 2" id="KW-0344">Guanine-nucleotide releasing factor</keyword>
<dbReference type="STRING" id="933084.A0A067QJN2"/>
<feature type="domain" description="Ras-GEF" evidence="4">
    <location>
        <begin position="894"/>
        <end position="1132"/>
    </location>
</feature>
<dbReference type="SMART" id="SM00147">
    <property type="entry name" value="RasGEF"/>
    <property type="match status" value="1"/>
</dbReference>
<evidence type="ECO:0000256" key="3">
    <source>
        <dbReference type="SAM" id="MobiDB-lite"/>
    </source>
</evidence>
<feature type="compositionally biased region" description="Polar residues" evidence="3">
    <location>
        <begin position="216"/>
        <end position="239"/>
    </location>
</feature>
<organism evidence="6 7">
    <name type="scientific">Jaapia argillacea MUCL 33604</name>
    <dbReference type="NCBI Taxonomy" id="933084"/>
    <lineage>
        <taxon>Eukaryota</taxon>
        <taxon>Fungi</taxon>
        <taxon>Dikarya</taxon>
        <taxon>Basidiomycota</taxon>
        <taxon>Agaricomycotina</taxon>
        <taxon>Agaricomycetes</taxon>
        <taxon>Agaricomycetidae</taxon>
        <taxon>Jaapiales</taxon>
        <taxon>Jaapiaceae</taxon>
        <taxon>Jaapia</taxon>
    </lineage>
</organism>
<dbReference type="OrthoDB" id="28357at2759"/>
<accession>A0A067QJN2</accession>
<sequence length="1170" mass="128760">MAADTPRPKHSPSLEFLSTGSRRRITDADSASKVSLRLNPSSASFASQETFMTAMSSIPIESGIPDGSPTHSLAPPASLRKSVSVDSFMDYQRDHTSTLFQRHPKFDLAFDFEEPEASSSFAVGLSEGLASADGDVQLSPSGSTVGLASRSRAASVSTVPDAESPLDDSDVELSETLGRRIDSPRRTPSKGRSRRESLTRPGDLSLPPRLPPLGSTASLSSISITGSEKSAFGRSSTSHLPPRRSTYSAPVFEAPGRTRSGSLGVNPSHSTKLRPINTHVSIPNYPWPEVSIAIAGTPGCGKSTLIKKGLKPYGLSEPTPCSVPVGRTGAFNYTFRVGKLPQDHQSSDRFLGVMELDVPPDSLESVPSASGVSSSSGGPVWPGGAPNIEGVIVCYDASSETSFKPVERLLHEYRALKLPTVVVACKSDLETRVEPRKANLLCRSYDVGIVEVSSSSDAGKEKMRRSFDWLLHAVFKDRRTSFMWVPNQGHVEIVSSYPPGGPRLDDIGQYRNPASPQMLASRAPWEGLRASSVTPTAASASATSQSQPQPQPHPLHKTSSQSRFPHSTLQSTSDASSPTSPTRARSTSDLLSEHERLKNQQRGLEIEKASLRSGVGLGVSPNINKDPPPDDSPEPDEQVDPTEDRDEDLTRDEKDKDLKPAPWATLEQLLDKLLFLAVSGDDPSYISHFLLTYRRFATPRSVLLAMQKRMRQLDEPSADPMFACFAQMRICHLLETWMQDYPGDFAVRGTQGALAALVRSIIGKTHLLHYGSDFLPFIENYPNLVDNDSAWALKVTDHTYESDDSSSNFGEEEDAAMPTDTRQSGSPSRSGPNGKSGTYGRERKYSLPLTAKSLVAGEMMLPSISSNSSDPSDLTPKQILKELQKMAQEVSLLESMVLAEEITRLESKLFLEIEPRDWLQHTLVPGRKEANSDSIARFSQVSSHLADWVVSLILCHDKPKARARQIEKFVDVATALRRLNNYSALRAFVAGINNSTFPDDETMEIFRAKSWPQYKQLQTFDLLLQYIRSHRAYRMALRATKGACIPALEVHVSDLIRTHEGNPDFNPNDPTKIHWGKFNLMGKFIASTTQCQIQCRLSNDYEFQHRPAIQDLLTRECLMTEEMQRSRLSPPSELTGTDDTPSAIMTRGALRDYSHQTKDPSLIRRILFWQ</sequence>
<dbReference type="PANTHER" id="PTHR23113">
    <property type="entry name" value="GUANINE NUCLEOTIDE EXCHANGE FACTOR"/>
    <property type="match status" value="1"/>
</dbReference>
<dbReference type="Pfam" id="PF00617">
    <property type="entry name" value="RasGEF"/>
    <property type="match status" value="1"/>
</dbReference>
<dbReference type="InParanoid" id="A0A067QJN2"/>
<evidence type="ECO:0000256" key="2">
    <source>
        <dbReference type="PROSITE-ProRule" id="PRU00168"/>
    </source>
</evidence>
<dbReference type="InterPro" id="IPR027417">
    <property type="entry name" value="P-loop_NTPase"/>
</dbReference>
<dbReference type="GO" id="GO:0005085">
    <property type="term" value="F:guanyl-nucleotide exchange factor activity"/>
    <property type="evidence" value="ECO:0007669"/>
    <property type="project" value="UniProtKB-KW"/>
</dbReference>
<evidence type="ECO:0000313" key="6">
    <source>
        <dbReference type="EMBL" id="KDQ63732.1"/>
    </source>
</evidence>
<name>A0A067QJN2_9AGAM</name>
<dbReference type="PROSITE" id="PS50009">
    <property type="entry name" value="RASGEF_CAT"/>
    <property type="match status" value="1"/>
</dbReference>
<dbReference type="PANTHER" id="PTHR23113:SF348">
    <property type="entry name" value="GUANYL-NUCLEOTIDE EXCHANGE FACTOR RASGEF, PUTATIVE (AFU_ORTHOLOGUE AFUA_1G04700)-RELATED"/>
    <property type="match status" value="1"/>
</dbReference>
<feature type="region of interest" description="Disordered" evidence="3">
    <location>
        <begin position="134"/>
        <end position="271"/>
    </location>
</feature>
<dbReference type="Pfam" id="PF00618">
    <property type="entry name" value="RasGEF_N"/>
    <property type="match status" value="1"/>
</dbReference>
<dbReference type="InterPro" id="IPR008937">
    <property type="entry name" value="Ras-like_GEF"/>
</dbReference>
<evidence type="ECO:0000256" key="1">
    <source>
        <dbReference type="ARBA" id="ARBA00022658"/>
    </source>
</evidence>
<feature type="compositionally biased region" description="Polar residues" evidence="3">
    <location>
        <begin position="259"/>
        <end position="270"/>
    </location>
</feature>
<keyword evidence="7" id="KW-1185">Reference proteome</keyword>
<feature type="compositionally biased region" description="Acidic residues" evidence="3">
    <location>
        <begin position="629"/>
        <end position="650"/>
    </location>
</feature>
<dbReference type="InterPro" id="IPR001806">
    <property type="entry name" value="Small_GTPase"/>
</dbReference>
<dbReference type="CDD" id="cd00882">
    <property type="entry name" value="Ras_like_GTPase"/>
    <property type="match status" value="1"/>
</dbReference>
<dbReference type="SUPFAM" id="SSF52540">
    <property type="entry name" value="P-loop containing nucleoside triphosphate hydrolases"/>
    <property type="match status" value="1"/>
</dbReference>
<dbReference type="PROSITE" id="PS50212">
    <property type="entry name" value="RASGEF_NTER"/>
    <property type="match status" value="1"/>
</dbReference>
<dbReference type="InterPro" id="IPR000651">
    <property type="entry name" value="Ras-like_Gua-exchang_fac_N"/>
</dbReference>
<feature type="region of interest" description="Disordered" evidence="3">
    <location>
        <begin position="1"/>
        <end position="22"/>
    </location>
</feature>
<feature type="compositionally biased region" description="Polar residues" evidence="3">
    <location>
        <begin position="1126"/>
        <end position="1140"/>
    </location>
</feature>
<proteinExistence type="predicted"/>
<protein>
    <recommendedName>
        <fullName evidence="8">Ras GEF</fullName>
    </recommendedName>
</protein>
<gene>
    <name evidence="6" type="ORF">JAAARDRAFT_29764</name>
</gene>
<feature type="domain" description="N-terminal Ras-GEF" evidence="5">
    <location>
        <begin position="657"/>
        <end position="782"/>
    </location>
</feature>
<dbReference type="InterPro" id="IPR036964">
    <property type="entry name" value="RASGEF_cat_dom_sf"/>
</dbReference>
<dbReference type="Pfam" id="PF00071">
    <property type="entry name" value="Ras"/>
    <property type="match status" value="1"/>
</dbReference>
<feature type="compositionally biased region" description="Polar residues" evidence="3">
    <location>
        <begin position="557"/>
        <end position="570"/>
    </location>
</feature>
<dbReference type="GO" id="GO:0005525">
    <property type="term" value="F:GTP binding"/>
    <property type="evidence" value="ECO:0007669"/>
    <property type="project" value="InterPro"/>
</dbReference>
<dbReference type="Proteomes" id="UP000027265">
    <property type="component" value="Unassembled WGS sequence"/>
</dbReference>
<feature type="compositionally biased region" description="Acidic residues" evidence="3">
    <location>
        <begin position="164"/>
        <end position="173"/>
    </location>
</feature>
<feature type="compositionally biased region" description="Low complexity" evidence="3">
    <location>
        <begin position="200"/>
        <end position="215"/>
    </location>
</feature>